<feature type="transmembrane region" description="Helical" evidence="10">
    <location>
        <begin position="72"/>
        <end position="94"/>
    </location>
</feature>
<keyword evidence="10" id="KW-0472">Membrane</keyword>
<keyword evidence="10" id="KW-1133">Transmembrane helix</keyword>
<accession>A0AAD3YBG5</accession>
<organism evidence="11 12">
    <name type="scientific">Cutaneotrichosporon spelunceum</name>
    <dbReference type="NCBI Taxonomy" id="1672016"/>
    <lineage>
        <taxon>Eukaryota</taxon>
        <taxon>Fungi</taxon>
        <taxon>Dikarya</taxon>
        <taxon>Basidiomycota</taxon>
        <taxon>Agaricomycotina</taxon>
        <taxon>Tremellomycetes</taxon>
        <taxon>Trichosporonales</taxon>
        <taxon>Trichosporonaceae</taxon>
        <taxon>Cutaneotrichosporon</taxon>
    </lineage>
</organism>
<proteinExistence type="inferred from homology"/>
<evidence type="ECO:0008006" key="13">
    <source>
        <dbReference type="Google" id="ProtNLM"/>
    </source>
</evidence>
<comment type="caution">
    <text evidence="11">The sequence shown here is derived from an EMBL/GenBank/DDBJ whole genome shotgun (WGS) entry which is preliminary data.</text>
</comment>
<dbReference type="InterPro" id="IPR017972">
    <property type="entry name" value="Cyt_P450_CS"/>
</dbReference>
<sequence length="577" mass="64562">MDAAKAFVANLTPAVVSSQDNIAAGSSVLGLLAHLYWQRFEPDSISYGQFTLALGGSLVLFFYSILQSIPLAVLYAAEVITIFNTVVLLSMVIYRLSPWHPIAKYPGPALAKVSKLYWWYQAKIGQTGYTQAALHNKYGDVVRIGPNWVSVRSADAIPIIYGGSKGGIAHGRPPWMKNDWYEGAIRGATRISMHQEVDVAKHHIRRKLWDNGFTGKALADYRPEILEFCDKLIRNVSMVTSRADATGETQTIDMALQSSYFSFDVMGVLGFGEPFGMLDAGVKHFFVETLENAMQTLIPFHEISWIRILLRKLLPLPERLKVFEKQNMERFERRAKQGSARRDLFTYLLGEEKEDTGQIFKLTRFELVADAGLIVVAGSDTTSSLLTWFWYYVTKYPQTYRALRAELAGLSADELTDTTVLSKLPYLNAALNETMRMQPAVPSGLRRIVPLGGVEIEGHYFPEGTVLSVPAYAIQHDARWWGDDCDTFRPERWLDTTDKYNKSAYLPFSYGSRGCPGKGLAMTEGRLAVAQLATRFEFSFPQGFSQTEFEAGVRDHFTIQNIALPLVPTVSPVKPAA</sequence>
<dbReference type="GO" id="GO:0016705">
    <property type="term" value="F:oxidoreductase activity, acting on paired donors, with incorporation or reduction of molecular oxygen"/>
    <property type="evidence" value="ECO:0007669"/>
    <property type="project" value="InterPro"/>
</dbReference>
<dbReference type="AlphaFoldDB" id="A0AAD3YBG5"/>
<feature type="binding site" description="axial binding residue" evidence="8">
    <location>
        <position position="515"/>
    </location>
    <ligand>
        <name>heme</name>
        <dbReference type="ChEBI" id="CHEBI:30413"/>
    </ligand>
    <ligandPart>
        <name>Fe</name>
        <dbReference type="ChEBI" id="CHEBI:18248"/>
    </ligandPart>
</feature>
<keyword evidence="7 9" id="KW-0503">Monooxygenase</keyword>
<comment type="cofactor">
    <cofactor evidence="1 8">
        <name>heme</name>
        <dbReference type="ChEBI" id="CHEBI:30413"/>
    </cofactor>
</comment>
<keyword evidence="12" id="KW-1185">Reference proteome</keyword>
<gene>
    <name evidence="11" type="ORF">CspeluHIS016_0211340</name>
</gene>
<dbReference type="EMBL" id="BTCM01000002">
    <property type="protein sequence ID" value="GMK56078.1"/>
    <property type="molecule type" value="Genomic_DNA"/>
</dbReference>
<evidence type="ECO:0000313" key="12">
    <source>
        <dbReference type="Proteomes" id="UP001222932"/>
    </source>
</evidence>
<evidence type="ECO:0000256" key="3">
    <source>
        <dbReference type="ARBA" id="ARBA00010617"/>
    </source>
</evidence>
<protein>
    <recommendedName>
        <fullName evidence="13">Cytochrome P450</fullName>
    </recommendedName>
</protein>
<dbReference type="CDD" id="cd11061">
    <property type="entry name" value="CYP67-like"/>
    <property type="match status" value="1"/>
</dbReference>
<dbReference type="InterPro" id="IPR036396">
    <property type="entry name" value="Cyt_P450_sf"/>
</dbReference>
<dbReference type="InterPro" id="IPR050121">
    <property type="entry name" value="Cytochrome_P450_monoxygenase"/>
</dbReference>
<keyword evidence="5 9" id="KW-0560">Oxidoreductase</keyword>
<keyword evidence="8 9" id="KW-0349">Heme</keyword>
<reference evidence="11" key="1">
    <citation type="journal article" date="2023" name="BMC Genomics">
        <title>Chromosome-level genome assemblies of Cutaneotrichosporon spp. (Trichosporonales, Basidiomycota) reveal imbalanced evolution between nucleotide sequences and chromosome synteny.</title>
        <authorList>
            <person name="Kobayashi Y."/>
            <person name="Kayamori A."/>
            <person name="Aoki K."/>
            <person name="Shiwa Y."/>
            <person name="Matsutani M."/>
            <person name="Fujita N."/>
            <person name="Sugita T."/>
            <person name="Iwasaki W."/>
            <person name="Tanaka N."/>
            <person name="Takashima M."/>
        </authorList>
    </citation>
    <scope>NUCLEOTIDE SEQUENCE</scope>
    <source>
        <strain evidence="11">HIS016</strain>
    </source>
</reference>
<dbReference type="SUPFAM" id="SSF48264">
    <property type="entry name" value="Cytochrome P450"/>
    <property type="match status" value="1"/>
</dbReference>
<evidence type="ECO:0000256" key="9">
    <source>
        <dbReference type="RuleBase" id="RU000461"/>
    </source>
</evidence>
<dbReference type="Gene3D" id="1.10.630.10">
    <property type="entry name" value="Cytochrome P450"/>
    <property type="match status" value="1"/>
</dbReference>
<evidence type="ECO:0000313" key="11">
    <source>
        <dbReference type="EMBL" id="GMK56078.1"/>
    </source>
</evidence>
<evidence type="ECO:0000256" key="6">
    <source>
        <dbReference type="ARBA" id="ARBA00023004"/>
    </source>
</evidence>
<dbReference type="GO" id="GO:0020037">
    <property type="term" value="F:heme binding"/>
    <property type="evidence" value="ECO:0007669"/>
    <property type="project" value="InterPro"/>
</dbReference>
<dbReference type="InterPro" id="IPR002401">
    <property type="entry name" value="Cyt_P450_E_grp-I"/>
</dbReference>
<dbReference type="Pfam" id="PF00067">
    <property type="entry name" value="p450"/>
    <property type="match status" value="1"/>
</dbReference>
<dbReference type="GO" id="GO:0004497">
    <property type="term" value="F:monooxygenase activity"/>
    <property type="evidence" value="ECO:0007669"/>
    <property type="project" value="UniProtKB-KW"/>
</dbReference>
<keyword evidence="4 8" id="KW-0479">Metal-binding</keyword>
<comment type="pathway">
    <text evidence="2">Secondary metabolite biosynthesis.</text>
</comment>
<reference evidence="11" key="2">
    <citation type="submission" date="2023-06" db="EMBL/GenBank/DDBJ databases">
        <authorList>
            <person name="Kobayashi Y."/>
            <person name="Kayamori A."/>
            <person name="Aoki K."/>
            <person name="Shiwa Y."/>
            <person name="Fujita N."/>
            <person name="Sugita T."/>
            <person name="Iwasaki W."/>
            <person name="Tanaka N."/>
            <person name="Takashima M."/>
        </authorList>
    </citation>
    <scope>NUCLEOTIDE SEQUENCE</scope>
    <source>
        <strain evidence="11">HIS016</strain>
    </source>
</reference>
<dbReference type="PRINTS" id="PR00463">
    <property type="entry name" value="EP450I"/>
</dbReference>
<dbReference type="PRINTS" id="PR00385">
    <property type="entry name" value="P450"/>
</dbReference>
<evidence type="ECO:0000256" key="4">
    <source>
        <dbReference type="ARBA" id="ARBA00022723"/>
    </source>
</evidence>
<keyword evidence="10" id="KW-0812">Transmembrane</keyword>
<dbReference type="InterPro" id="IPR001128">
    <property type="entry name" value="Cyt_P450"/>
</dbReference>
<evidence type="ECO:0000256" key="5">
    <source>
        <dbReference type="ARBA" id="ARBA00023002"/>
    </source>
</evidence>
<dbReference type="PANTHER" id="PTHR24305:SF187">
    <property type="entry name" value="P450, PUTATIVE (EUROFUNG)-RELATED"/>
    <property type="match status" value="1"/>
</dbReference>
<evidence type="ECO:0000256" key="2">
    <source>
        <dbReference type="ARBA" id="ARBA00005179"/>
    </source>
</evidence>
<dbReference type="Proteomes" id="UP001222932">
    <property type="component" value="Unassembled WGS sequence"/>
</dbReference>
<dbReference type="GO" id="GO:0005506">
    <property type="term" value="F:iron ion binding"/>
    <property type="evidence" value="ECO:0007669"/>
    <property type="project" value="InterPro"/>
</dbReference>
<dbReference type="PANTHER" id="PTHR24305">
    <property type="entry name" value="CYTOCHROME P450"/>
    <property type="match status" value="1"/>
</dbReference>
<dbReference type="PROSITE" id="PS00086">
    <property type="entry name" value="CYTOCHROME_P450"/>
    <property type="match status" value="1"/>
</dbReference>
<evidence type="ECO:0000256" key="8">
    <source>
        <dbReference type="PIRSR" id="PIRSR602401-1"/>
    </source>
</evidence>
<feature type="transmembrane region" description="Helical" evidence="10">
    <location>
        <begin position="49"/>
        <end position="66"/>
    </location>
</feature>
<comment type="similarity">
    <text evidence="3 9">Belongs to the cytochrome P450 family.</text>
</comment>
<name>A0AAD3YBG5_9TREE</name>
<evidence type="ECO:0000256" key="1">
    <source>
        <dbReference type="ARBA" id="ARBA00001971"/>
    </source>
</evidence>
<evidence type="ECO:0000256" key="7">
    <source>
        <dbReference type="ARBA" id="ARBA00023033"/>
    </source>
</evidence>
<keyword evidence="6 8" id="KW-0408">Iron</keyword>
<evidence type="ECO:0000256" key="10">
    <source>
        <dbReference type="SAM" id="Phobius"/>
    </source>
</evidence>